<dbReference type="Proteomes" id="UP001498398">
    <property type="component" value="Unassembled WGS sequence"/>
</dbReference>
<dbReference type="EMBL" id="JBANRG010000143">
    <property type="protein sequence ID" value="KAK7433705.1"/>
    <property type="molecule type" value="Genomic_DNA"/>
</dbReference>
<protein>
    <submittedName>
        <fullName evidence="1">Uncharacterized protein</fullName>
    </submittedName>
</protein>
<sequence>MQTQSHISPTPGARSRNPDFSYARQHWPSVTMGGWGDSADIWEFADTGNDLHRLRMVPAWYYKIPRMPLGRELGIPWLTRHLRIPLLALYRQWQNHAPWSPEQLDLQDRLDIPLELQDRLTDAIEV</sequence>
<accession>A0ABR1IM80</accession>
<comment type="caution">
    <text evidence="1">The sequence shown here is derived from an EMBL/GenBank/DDBJ whole genome shotgun (WGS) entry which is preliminary data.</text>
</comment>
<proteinExistence type="predicted"/>
<reference evidence="1 2" key="1">
    <citation type="submission" date="2024-01" db="EMBL/GenBank/DDBJ databases">
        <title>A draft genome for the cacao thread blight pathogen Marasmiellus scandens.</title>
        <authorList>
            <person name="Baruah I.K."/>
            <person name="Leung J."/>
            <person name="Bukari Y."/>
            <person name="Amoako-Attah I."/>
            <person name="Meinhardt L.W."/>
            <person name="Bailey B.A."/>
            <person name="Cohen S.P."/>
        </authorList>
    </citation>
    <scope>NUCLEOTIDE SEQUENCE [LARGE SCALE GENOMIC DNA]</scope>
    <source>
        <strain evidence="1 2">GH-19</strain>
    </source>
</reference>
<keyword evidence="2" id="KW-1185">Reference proteome</keyword>
<gene>
    <name evidence="1" type="ORF">VKT23_020623</name>
</gene>
<name>A0ABR1IM80_9AGAR</name>
<evidence type="ECO:0000313" key="1">
    <source>
        <dbReference type="EMBL" id="KAK7433705.1"/>
    </source>
</evidence>
<organism evidence="1 2">
    <name type="scientific">Marasmiellus scandens</name>
    <dbReference type="NCBI Taxonomy" id="2682957"/>
    <lineage>
        <taxon>Eukaryota</taxon>
        <taxon>Fungi</taxon>
        <taxon>Dikarya</taxon>
        <taxon>Basidiomycota</taxon>
        <taxon>Agaricomycotina</taxon>
        <taxon>Agaricomycetes</taxon>
        <taxon>Agaricomycetidae</taxon>
        <taxon>Agaricales</taxon>
        <taxon>Marasmiineae</taxon>
        <taxon>Omphalotaceae</taxon>
        <taxon>Marasmiellus</taxon>
    </lineage>
</organism>
<evidence type="ECO:0000313" key="2">
    <source>
        <dbReference type="Proteomes" id="UP001498398"/>
    </source>
</evidence>